<feature type="domain" description="Alpha-D-phosphohexomutase alpha/beta/alpha" evidence="11">
    <location>
        <begin position="166"/>
        <end position="263"/>
    </location>
</feature>
<comment type="cofactor">
    <cofactor evidence="8">
        <name>Mg(2+)</name>
        <dbReference type="ChEBI" id="CHEBI:18420"/>
    </cofactor>
    <text evidence="8">Binds 1 Mg(2+) ion per subunit.</text>
</comment>
<dbReference type="PANTHER" id="PTHR42946:SF1">
    <property type="entry name" value="PHOSPHOGLUCOMUTASE (ALPHA-D-GLUCOSE-1,6-BISPHOSPHATE-DEPENDENT)"/>
    <property type="match status" value="1"/>
</dbReference>
<dbReference type="GO" id="GO:0005975">
    <property type="term" value="P:carbohydrate metabolic process"/>
    <property type="evidence" value="ECO:0007669"/>
    <property type="project" value="InterPro"/>
</dbReference>
<dbReference type="Pfam" id="PF00408">
    <property type="entry name" value="PGM_PMM_IV"/>
    <property type="match status" value="1"/>
</dbReference>
<dbReference type="FunFam" id="3.40.120.10:FF:000002">
    <property type="entry name" value="Phosphoglucosamine mutase"/>
    <property type="match status" value="1"/>
</dbReference>
<accession>A0A0K1PET2</accession>
<feature type="domain" description="Alpha-D-phosphohexomutase alpha/beta/alpha" evidence="10">
    <location>
        <begin position="9"/>
        <end position="142"/>
    </location>
</feature>
<keyword evidence="5 8" id="KW-0413">Isomerase</keyword>
<evidence type="ECO:0000313" key="14">
    <source>
        <dbReference type="Proteomes" id="UP000055590"/>
    </source>
</evidence>
<dbReference type="Pfam" id="PF02878">
    <property type="entry name" value="PGM_PMM_I"/>
    <property type="match status" value="1"/>
</dbReference>
<evidence type="ECO:0000256" key="7">
    <source>
        <dbReference type="ARBA" id="ARBA00068193"/>
    </source>
</evidence>
<feature type="domain" description="Alpha-D-phosphohexomutase C-terminal" evidence="9">
    <location>
        <begin position="383"/>
        <end position="449"/>
    </location>
</feature>
<comment type="similarity">
    <text evidence="1 8">Belongs to the phosphohexose mutase family.</text>
</comment>
<dbReference type="OrthoDB" id="9806956at2"/>
<dbReference type="InterPro" id="IPR005846">
    <property type="entry name" value="A-D-PHexomutase_a/b/a-III"/>
</dbReference>
<dbReference type="Gene3D" id="3.30.310.50">
    <property type="entry name" value="Alpha-D-phosphohexomutase, C-terminal domain"/>
    <property type="match status" value="1"/>
</dbReference>
<dbReference type="InterPro" id="IPR005841">
    <property type="entry name" value="Alpha-D-phosphohexomutase_SF"/>
</dbReference>
<dbReference type="GO" id="GO:0008966">
    <property type="term" value="F:phosphoglucosamine mutase activity"/>
    <property type="evidence" value="ECO:0007669"/>
    <property type="project" value="UniProtKB-UniRule"/>
</dbReference>
<dbReference type="PRINTS" id="PR00509">
    <property type="entry name" value="PGMPMM"/>
</dbReference>
<dbReference type="InterPro" id="IPR036900">
    <property type="entry name" value="A-D-PHexomutase_C_sf"/>
</dbReference>
<dbReference type="EMBL" id="CP012332">
    <property type="protein sequence ID" value="AKU91629.1"/>
    <property type="molecule type" value="Genomic_DNA"/>
</dbReference>
<comment type="catalytic activity">
    <reaction evidence="8">
        <text>alpha-D-glucosamine 1-phosphate = D-glucosamine 6-phosphate</text>
        <dbReference type="Rhea" id="RHEA:23424"/>
        <dbReference type="ChEBI" id="CHEBI:58516"/>
        <dbReference type="ChEBI" id="CHEBI:58725"/>
        <dbReference type="EC" id="5.4.2.10"/>
    </reaction>
</comment>
<comment type="function">
    <text evidence="8">Catalyzes the conversion of glucosamine-6-phosphate to glucosamine-1-phosphate.</text>
</comment>
<dbReference type="Proteomes" id="UP000055590">
    <property type="component" value="Chromosome"/>
</dbReference>
<proteinExistence type="inferred from homology"/>
<keyword evidence="4 8" id="KW-0460">Magnesium</keyword>
<dbReference type="GO" id="GO:0000287">
    <property type="term" value="F:magnesium ion binding"/>
    <property type="evidence" value="ECO:0007669"/>
    <property type="project" value="UniProtKB-UniRule"/>
</dbReference>
<sequence length="456" mass="49070">MNEAKPASRKLFGTDGVRGVANIHPMTAEMALQLGRALAFLIRNGSHRHKIVIGKDTRLSGYMLEGALMSGVCSMGVDAVLVGPIPTPGISFLVESMRADAGAVISASHNPYQDNGIKFFARDGFKLPDETEARLESLIFDNKIEHLRPTATKVGKAFRIDDAGARYVVHLKAIFPRSLTLEGMTVVIDCGNGAAYKVAPMVFEELGAKVIRLGVEPDGKNINNGAGALHPERMCKAVVRHKAQIGIALDGDADRVIVADEKGEVIDGDAIMAICGRHLLAKKHLAKKTVVATVMSNMGLDLAMAEVGGKVVRTQVGDRYVVERMRRDGLNFGGEQSGHLVFLDHATTGDGIVAALSLLAVMLETGKPLSELSHVFVPVPQTLLNVPVKQRRDLDELPTVLKTIRGVELKLGKDGRVLVRFSGTEAKARVLVEGPDARSNETYAREISEALTQALR</sequence>
<evidence type="ECO:0000313" key="13">
    <source>
        <dbReference type="EMBL" id="AKU91629.1"/>
    </source>
</evidence>
<dbReference type="GO" id="GO:0006048">
    <property type="term" value="P:UDP-N-acetylglucosamine biosynthetic process"/>
    <property type="evidence" value="ECO:0007669"/>
    <property type="project" value="TreeGrafter"/>
</dbReference>
<evidence type="ECO:0000259" key="11">
    <source>
        <dbReference type="Pfam" id="PF02879"/>
    </source>
</evidence>
<evidence type="ECO:0000256" key="2">
    <source>
        <dbReference type="ARBA" id="ARBA00022553"/>
    </source>
</evidence>
<feature type="binding site" evidence="8">
    <location>
        <position position="254"/>
    </location>
    <ligand>
        <name>Mg(2+)</name>
        <dbReference type="ChEBI" id="CHEBI:18420"/>
    </ligand>
</feature>
<dbReference type="InterPro" id="IPR005845">
    <property type="entry name" value="A-D-PHexomutase_a/b/a-II"/>
</dbReference>
<dbReference type="EC" id="5.4.2.10" evidence="6 8"/>
<dbReference type="InterPro" id="IPR006352">
    <property type="entry name" value="GlmM_bact"/>
</dbReference>
<dbReference type="FunFam" id="3.40.120.10:FF:000001">
    <property type="entry name" value="Phosphoglucosamine mutase"/>
    <property type="match status" value="1"/>
</dbReference>
<dbReference type="Pfam" id="PF02880">
    <property type="entry name" value="PGM_PMM_III"/>
    <property type="match status" value="1"/>
</dbReference>
<keyword evidence="2 8" id="KW-0597">Phosphoprotein</keyword>
<dbReference type="PATRIC" id="fig|1391653.3.peg.2107"/>
<comment type="PTM">
    <text evidence="8">Activated by phosphorylation.</text>
</comment>
<feature type="active site" description="Phosphoserine intermediate" evidence="8">
    <location>
        <position position="108"/>
    </location>
</feature>
<keyword evidence="3 8" id="KW-0479">Metal-binding</keyword>
<evidence type="ECO:0000259" key="12">
    <source>
        <dbReference type="Pfam" id="PF02880"/>
    </source>
</evidence>
<dbReference type="AlphaFoldDB" id="A0A0K1PET2"/>
<dbReference type="GO" id="GO:0004615">
    <property type="term" value="F:phosphomannomutase activity"/>
    <property type="evidence" value="ECO:0007669"/>
    <property type="project" value="TreeGrafter"/>
</dbReference>
<dbReference type="CDD" id="cd05802">
    <property type="entry name" value="GlmM"/>
    <property type="match status" value="1"/>
</dbReference>
<dbReference type="HAMAP" id="MF_01554_B">
    <property type="entry name" value="GlmM_B"/>
    <property type="match status" value="1"/>
</dbReference>
<dbReference type="Pfam" id="PF02879">
    <property type="entry name" value="PGM_PMM_II"/>
    <property type="match status" value="1"/>
</dbReference>
<organism evidence="13 14">
    <name type="scientific">Vulgatibacter incomptus</name>
    <dbReference type="NCBI Taxonomy" id="1391653"/>
    <lineage>
        <taxon>Bacteria</taxon>
        <taxon>Pseudomonadati</taxon>
        <taxon>Myxococcota</taxon>
        <taxon>Myxococcia</taxon>
        <taxon>Myxococcales</taxon>
        <taxon>Cystobacterineae</taxon>
        <taxon>Vulgatibacteraceae</taxon>
        <taxon>Vulgatibacter</taxon>
    </lineage>
</organism>
<dbReference type="GO" id="GO:0009252">
    <property type="term" value="P:peptidoglycan biosynthetic process"/>
    <property type="evidence" value="ECO:0007669"/>
    <property type="project" value="TreeGrafter"/>
</dbReference>
<dbReference type="KEGG" id="vin:AKJ08_2016"/>
<evidence type="ECO:0000256" key="8">
    <source>
        <dbReference type="HAMAP-Rule" id="MF_01554"/>
    </source>
</evidence>
<dbReference type="PANTHER" id="PTHR42946">
    <property type="entry name" value="PHOSPHOHEXOSE MUTASE"/>
    <property type="match status" value="1"/>
</dbReference>
<dbReference type="InterPro" id="IPR050060">
    <property type="entry name" value="Phosphoglucosamine_mutase"/>
</dbReference>
<feature type="modified residue" description="Phosphoserine" evidence="8">
    <location>
        <position position="108"/>
    </location>
</feature>
<gene>
    <name evidence="8" type="primary">glmM</name>
    <name evidence="13" type="ORF">AKJ08_2016</name>
</gene>
<name>A0A0K1PET2_9BACT</name>
<dbReference type="STRING" id="1391653.AKJ08_2016"/>
<dbReference type="InterPro" id="IPR016055">
    <property type="entry name" value="A-D-PHexomutase_a/b/a-I/II/III"/>
</dbReference>
<keyword evidence="14" id="KW-1185">Reference proteome</keyword>
<dbReference type="NCBIfam" id="TIGR01455">
    <property type="entry name" value="glmM"/>
    <property type="match status" value="1"/>
</dbReference>
<feature type="binding site" evidence="8">
    <location>
        <position position="250"/>
    </location>
    <ligand>
        <name>Mg(2+)</name>
        <dbReference type="ChEBI" id="CHEBI:18420"/>
    </ligand>
</feature>
<dbReference type="RefSeq" id="WP_050725915.1">
    <property type="nucleotide sequence ID" value="NZ_CP012332.1"/>
</dbReference>
<reference evidence="13 14" key="1">
    <citation type="submission" date="2015-08" db="EMBL/GenBank/DDBJ databases">
        <authorList>
            <person name="Babu N.S."/>
            <person name="Beckwith C.J."/>
            <person name="Beseler K.G."/>
            <person name="Brison A."/>
            <person name="Carone J.V."/>
            <person name="Caskin T.P."/>
            <person name="Diamond M."/>
            <person name="Durham M.E."/>
            <person name="Foxe J.M."/>
            <person name="Go M."/>
            <person name="Henderson B.A."/>
            <person name="Jones I.B."/>
            <person name="McGettigan J.A."/>
            <person name="Micheletti S.J."/>
            <person name="Nasrallah M.E."/>
            <person name="Ortiz D."/>
            <person name="Piller C.R."/>
            <person name="Privatt S.R."/>
            <person name="Schneider S.L."/>
            <person name="Sharp S."/>
            <person name="Smith T.C."/>
            <person name="Stanton J.D."/>
            <person name="Ullery H.E."/>
            <person name="Wilson R.J."/>
            <person name="Serrano M.G."/>
            <person name="Buck G."/>
            <person name="Lee V."/>
            <person name="Wang Y."/>
            <person name="Carvalho R."/>
            <person name="Voegtly L."/>
            <person name="Shi R."/>
            <person name="Duckworth R."/>
            <person name="Johnson A."/>
            <person name="Loviza R."/>
            <person name="Walstead R."/>
            <person name="Shah Z."/>
            <person name="Kiflezghi M."/>
            <person name="Wade K."/>
            <person name="Ball S.L."/>
            <person name="Bradley K.W."/>
            <person name="Asai D.J."/>
            <person name="Bowman C.A."/>
            <person name="Russell D.A."/>
            <person name="Pope W.H."/>
            <person name="Jacobs-Sera D."/>
            <person name="Hendrix R.W."/>
            <person name="Hatfull G.F."/>
        </authorList>
    </citation>
    <scope>NUCLEOTIDE SEQUENCE [LARGE SCALE GENOMIC DNA]</scope>
    <source>
        <strain evidence="13 14">DSM 27710</strain>
    </source>
</reference>
<dbReference type="InterPro" id="IPR005843">
    <property type="entry name" value="A-D-PHexomutase_C"/>
</dbReference>
<evidence type="ECO:0000259" key="9">
    <source>
        <dbReference type="Pfam" id="PF00408"/>
    </source>
</evidence>
<dbReference type="InterPro" id="IPR005844">
    <property type="entry name" value="A-D-PHexomutase_a/b/a-I"/>
</dbReference>
<evidence type="ECO:0000256" key="1">
    <source>
        <dbReference type="ARBA" id="ARBA00010231"/>
    </source>
</evidence>
<feature type="binding site" description="via phosphate group" evidence="8">
    <location>
        <position position="108"/>
    </location>
    <ligand>
        <name>Mg(2+)</name>
        <dbReference type="ChEBI" id="CHEBI:18420"/>
    </ligand>
</feature>
<feature type="domain" description="Alpha-D-phosphohexomutase alpha/beta/alpha" evidence="12">
    <location>
        <begin position="267"/>
        <end position="373"/>
    </location>
</feature>
<dbReference type="GO" id="GO:0005829">
    <property type="term" value="C:cytosol"/>
    <property type="evidence" value="ECO:0007669"/>
    <property type="project" value="TreeGrafter"/>
</dbReference>
<feature type="binding site" evidence="8">
    <location>
        <position position="252"/>
    </location>
    <ligand>
        <name>Mg(2+)</name>
        <dbReference type="ChEBI" id="CHEBI:18420"/>
    </ligand>
</feature>
<evidence type="ECO:0000256" key="3">
    <source>
        <dbReference type="ARBA" id="ARBA00022723"/>
    </source>
</evidence>
<evidence type="ECO:0000256" key="6">
    <source>
        <dbReference type="ARBA" id="ARBA00066330"/>
    </source>
</evidence>
<dbReference type="NCBIfam" id="NF008139">
    <property type="entry name" value="PRK10887.1"/>
    <property type="match status" value="1"/>
</dbReference>
<protein>
    <recommendedName>
        <fullName evidence="7 8">Phosphoglucosamine mutase</fullName>
        <ecNumber evidence="6 8">5.4.2.10</ecNumber>
    </recommendedName>
</protein>
<dbReference type="SUPFAM" id="SSF55957">
    <property type="entry name" value="Phosphoglucomutase, C-terminal domain"/>
    <property type="match status" value="1"/>
</dbReference>
<dbReference type="SUPFAM" id="SSF53738">
    <property type="entry name" value="Phosphoglucomutase, first 3 domains"/>
    <property type="match status" value="3"/>
</dbReference>
<evidence type="ECO:0000259" key="10">
    <source>
        <dbReference type="Pfam" id="PF02878"/>
    </source>
</evidence>
<dbReference type="Gene3D" id="3.40.120.10">
    <property type="entry name" value="Alpha-D-Glucose-1,6-Bisphosphate, subunit A, domain 3"/>
    <property type="match status" value="3"/>
</dbReference>
<evidence type="ECO:0000256" key="5">
    <source>
        <dbReference type="ARBA" id="ARBA00023235"/>
    </source>
</evidence>
<evidence type="ECO:0000256" key="4">
    <source>
        <dbReference type="ARBA" id="ARBA00022842"/>
    </source>
</evidence>